<sequence>MILQELADSFSTMTCIVSVKYNVGRYGDVNKVPVNNGSRGIMTGKMFKTRGFNMEHQERKHG</sequence>
<protein>
    <submittedName>
        <fullName evidence="1">Uncharacterized protein</fullName>
    </submittedName>
</protein>
<dbReference type="EMBL" id="CP002403">
    <property type="protein sequence ID" value="ADU21577.1"/>
    <property type="molecule type" value="Genomic_DNA"/>
</dbReference>
<reference evidence="1 2" key="1">
    <citation type="journal article" date="2011" name="J. Bacteriol.">
        <title>Complete genome of the cellulolytic ruminal bacterium Ruminococcus albus 7.</title>
        <authorList>
            <person name="Suen G."/>
            <person name="Stevenson D.M."/>
            <person name="Bruce D.C."/>
            <person name="Chertkov O."/>
            <person name="Copeland A."/>
            <person name="Cheng J.F."/>
            <person name="Detter C."/>
            <person name="Detter J.C."/>
            <person name="Goodwin L.A."/>
            <person name="Han C.S."/>
            <person name="Hauser L.J."/>
            <person name="Ivanova N.N."/>
            <person name="Kyrpides N.C."/>
            <person name="Land M.L."/>
            <person name="Lapidus A."/>
            <person name="Lucas S."/>
            <person name="Ovchinnikova G."/>
            <person name="Pitluck S."/>
            <person name="Tapia R."/>
            <person name="Woyke T."/>
            <person name="Boyum J."/>
            <person name="Mead D."/>
            <person name="Weimer P.J."/>
        </authorList>
    </citation>
    <scope>NUCLEOTIDE SEQUENCE [LARGE SCALE GENOMIC DNA]</scope>
    <source>
        <strain evidence="2">ATCC 27210 / DSM 20455 / JCM 14654 / NCDO 2250 / 7</strain>
    </source>
</reference>
<evidence type="ECO:0000313" key="2">
    <source>
        <dbReference type="Proteomes" id="UP000006919"/>
    </source>
</evidence>
<dbReference type="KEGG" id="ral:Rumal_1051"/>
<dbReference type="Proteomes" id="UP000006919">
    <property type="component" value="Chromosome"/>
</dbReference>
<dbReference type="AlphaFoldDB" id="E6UCH2"/>
<accession>E6UCH2</accession>
<dbReference type="RefSeq" id="WP_013497755.1">
    <property type="nucleotide sequence ID" value="NC_014833.1"/>
</dbReference>
<gene>
    <name evidence="1" type="ordered locus">Rumal_1051</name>
</gene>
<proteinExistence type="predicted"/>
<evidence type="ECO:0000313" key="1">
    <source>
        <dbReference type="EMBL" id="ADU21577.1"/>
    </source>
</evidence>
<organism evidence="1 2">
    <name type="scientific">Ruminococcus albus (strain ATCC 27210 / DSM 20455 / JCM 14654 / NCDO 2250 / 7)</name>
    <dbReference type="NCBI Taxonomy" id="697329"/>
    <lineage>
        <taxon>Bacteria</taxon>
        <taxon>Bacillati</taxon>
        <taxon>Bacillota</taxon>
        <taxon>Clostridia</taxon>
        <taxon>Eubacteriales</taxon>
        <taxon>Oscillospiraceae</taxon>
        <taxon>Ruminococcus</taxon>
    </lineage>
</organism>
<name>E6UCH2_RUMA7</name>
<dbReference type="HOGENOM" id="CLU_2901487_0_0_9"/>